<reference evidence="1 2" key="1">
    <citation type="submission" date="2018-08" db="EMBL/GenBank/DDBJ databases">
        <title>A genome reference for cultivated species of the human gut microbiota.</title>
        <authorList>
            <person name="Zou Y."/>
            <person name="Xue W."/>
            <person name="Luo G."/>
        </authorList>
    </citation>
    <scope>NUCLEOTIDE SEQUENCE [LARGE SCALE GENOMIC DNA]</scope>
    <source>
        <strain evidence="1 2">AF10-17</strain>
    </source>
</reference>
<dbReference type="EMBL" id="QSAV01000029">
    <property type="protein sequence ID" value="RGW78217.1"/>
    <property type="molecule type" value="Genomic_DNA"/>
</dbReference>
<comment type="caution">
    <text evidence="1">The sequence shown here is derived from an EMBL/GenBank/DDBJ whole genome shotgun (WGS) entry which is preliminary data.</text>
</comment>
<dbReference type="RefSeq" id="WP_118153205.1">
    <property type="nucleotide sequence ID" value="NZ_QSAV01000029.1"/>
</dbReference>
<proteinExistence type="predicted"/>
<gene>
    <name evidence="1" type="ORF">DWV53_09615</name>
</gene>
<name>A0AA93BH46_9BACT</name>
<evidence type="ECO:0000313" key="1">
    <source>
        <dbReference type="EMBL" id="RGW78217.1"/>
    </source>
</evidence>
<evidence type="ECO:0000313" key="2">
    <source>
        <dbReference type="Proteomes" id="UP000285776"/>
    </source>
</evidence>
<accession>A0AA93BH46</accession>
<protein>
    <submittedName>
        <fullName evidence="1">Uncharacterized protein</fullName>
    </submittedName>
</protein>
<sequence length="168" mass="19635">MNCYVFEHPQYGKLRIVERRDGELYYYLEDVMRIFSKNGAKTFGIIANSEGEVVTFGFVLVPPKKGETYFFTERELGFVRKRQKNFRADKTFIDEQLLHDMQGELDPEGLLAKKWVNIYVPRVLASEAFVIGHEAKGVQECCEYGLLSPMDIRYTKYGLYINTEYLEI</sequence>
<organism evidence="1 2">
    <name type="scientific">Segatella copri</name>
    <dbReference type="NCBI Taxonomy" id="165179"/>
    <lineage>
        <taxon>Bacteria</taxon>
        <taxon>Pseudomonadati</taxon>
        <taxon>Bacteroidota</taxon>
        <taxon>Bacteroidia</taxon>
        <taxon>Bacteroidales</taxon>
        <taxon>Prevotellaceae</taxon>
        <taxon>Segatella</taxon>
    </lineage>
</organism>
<dbReference type="AlphaFoldDB" id="A0AA93BH46"/>
<dbReference type="Proteomes" id="UP000285776">
    <property type="component" value="Unassembled WGS sequence"/>
</dbReference>